<protein>
    <submittedName>
        <fullName evidence="1">Uncharacterized protein</fullName>
    </submittedName>
</protein>
<accession>A0A8X6LLZ5</accession>
<dbReference type="OrthoDB" id="6443046at2759"/>
<dbReference type="EMBL" id="BMAO01017427">
    <property type="protein sequence ID" value="GFR15596.1"/>
    <property type="molecule type" value="Genomic_DNA"/>
</dbReference>
<dbReference type="AlphaFoldDB" id="A0A8X6LLZ5"/>
<dbReference type="Proteomes" id="UP000887116">
    <property type="component" value="Unassembled WGS sequence"/>
</dbReference>
<name>A0A8X6LLZ5_TRICU</name>
<reference evidence="1" key="1">
    <citation type="submission" date="2020-07" db="EMBL/GenBank/DDBJ databases">
        <title>Multicomponent nature underlies the extraordinary mechanical properties of spider dragline silk.</title>
        <authorList>
            <person name="Kono N."/>
            <person name="Nakamura H."/>
            <person name="Mori M."/>
            <person name="Yoshida Y."/>
            <person name="Ohtoshi R."/>
            <person name="Malay A.D."/>
            <person name="Moran D.A.P."/>
            <person name="Tomita M."/>
            <person name="Numata K."/>
            <person name="Arakawa K."/>
        </authorList>
    </citation>
    <scope>NUCLEOTIDE SEQUENCE</scope>
</reference>
<organism evidence="1 2">
    <name type="scientific">Trichonephila clavata</name>
    <name type="common">Joro spider</name>
    <name type="synonym">Nephila clavata</name>
    <dbReference type="NCBI Taxonomy" id="2740835"/>
    <lineage>
        <taxon>Eukaryota</taxon>
        <taxon>Metazoa</taxon>
        <taxon>Ecdysozoa</taxon>
        <taxon>Arthropoda</taxon>
        <taxon>Chelicerata</taxon>
        <taxon>Arachnida</taxon>
        <taxon>Araneae</taxon>
        <taxon>Araneomorphae</taxon>
        <taxon>Entelegynae</taxon>
        <taxon>Araneoidea</taxon>
        <taxon>Nephilidae</taxon>
        <taxon>Trichonephila</taxon>
    </lineage>
</organism>
<keyword evidence="2" id="KW-1185">Reference proteome</keyword>
<evidence type="ECO:0000313" key="1">
    <source>
        <dbReference type="EMBL" id="GFR15596.1"/>
    </source>
</evidence>
<proteinExistence type="predicted"/>
<sequence length="438" mass="52068">MIFGDPVVPTLQEMSFVEVAVRICNDPETMAFMKTYGPVSFIFPSNELLAFINKEIPESSLQMKLRLRMTEEKCVLTAQDPNIVGCISISESYNDFCFNTNRFTANNLPSTMWEEMVFRKISYLDLPNILGDELVSIIRCTCLEIYRWHIEHKKESFEFEILDIQKYFCWNAKGKINRIKTAKSLINNESLSVSARFKLARLYGFERDVISLWEKMSTNEKDYAKQLGDHYRHRTWFEYGATGAVENPFHIFWYPVVTPLNFRVFFSLLTPTLKVEWCKILINLKVMDCEDICSCLSVLQKHEQENILREYSSKILQYCLVWPLQKEFLNVTKNVWPYMSIENYIKILNFIIFERLLIGWKDFNYVWLLKEFWRQTPNNFKELAKKDEIYQLILPVINCELYKRCPNEMLLEKYKGNDLEFHYFGINCNLSRKHILVN</sequence>
<evidence type="ECO:0000313" key="2">
    <source>
        <dbReference type="Proteomes" id="UP000887116"/>
    </source>
</evidence>
<gene>
    <name evidence="1" type="primary">NCL1_51334</name>
    <name evidence="1" type="ORF">TNCT_621161</name>
</gene>
<comment type="caution">
    <text evidence="1">The sequence shown here is derived from an EMBL/GenBank/DDBJ whole genome shotgun (WGS) entry which is preliminary data.</text>
</comment>